<dbReference type="Gene3D" id="1.25.40.20">
    <property type="entry name" value="Ankyrin repeat-containing domain"/>
    <property type="match status" value="1"/>
</dbReference>
<dbReference type="PANTHER" id="PTHR11685">
    <property type="entry name" value="RBR FAMILY RING FINGER AND IBR DOMAIN-CONTAINING"/>
    <property type="match status" value="1"/>
</dbReference>
<comment type="similarity">
    <text evidence="2">Belongs to the RBR family. Ariadne subfamily.</text>
</comment>
<evidence type="ECO:0000256" key="4">
    <source>
        <dbReference type="ARBA" id="ARBA00022679"/>
    </source>
</evidence>
<feature type="region of interest" description="Disordered" evidence="12">
    <location>
        <begin position="1165"/>
        <end position="1197"/>
    </location>
</feature>
<feature type="compositionally biased region" description="Basic and acidic residues" evidence="12">
    <location>
        <begin position="1495"/>
        <end position="1504"/>
    </location>
</feature>
<dbReference type="GO" id="GO:0008270">
    <property type="term" value="F:zinc ion binding"/>
    <property type="evidence" value="ECO:0007669"/>
    <property type="project" value="UniProtKB-KW"/>
</dbReference>
<dbReference type="Pfam" id="PF19422">
    <property type="entry name" value="Ariadne"/>
    <property type="match status" value="1"/>
</dbReference>
<feature type="repeat" description="ANK" evidence="10">
    <location>
        <begin position="134"/>
        <end position="166"/>
    </location>
</feature>
<feature type="domain" description="RING-type" evidence="14">
    <location>
        <begin position="326"/>
        <end position="561"/>
    </location>
</feature>
<evidence type="ECO:0000256" key="9">
    <source>
        <dbReference type="ARBA" id="ARBA00022833"/>
    </source>
</evidence>
<comment type="catalytic activity">
    <reaction evidence="1">
        <text>[E2 ubiquitin-conjugating enzyme]-S-ubiquitinyl-L-cysteine + [acceptor protein]-L-lysine = [E2 ubiquitin-conjugating enzyme]-L-cysteine + [acceptor protein]-N(6)-ubiquitinyl-L-lysine.</text>
        <dbReference type="EC" id="2.3.2.31"/>
    </reaction>
</comment>
<evidence type="ECO:0000259" key="14">
    <source>
        <dbReference type="PROSITE" id="PS51873"/>
    </source>
</evidence>
<keyword evidence="4" id="KW-0808">Transferase</keyword>
<dbReference type="InterPro" id="IPR002110">
    <property type="entry name" value="Ankyrin_rpt"/>
</dbReference>
<dbReference type="PROSITE" id="PS50089">
    <property type="entry name" value="ZF_RING_2"/>
    <property type="match status" value="1"/>
</dbReference>
<dbReference type="SUPFAM" id="SSF48403">
    <property type="entry name" value="Ankyrin repeat"/>
    <property type="match status" value="1"/>
</dbReference>
<dbReference type="GO" id="GO:0061630">
    <property type="term" value="F:ubiquitin protein ligase activity"/>
    <property type="evidence" value="ECO:0007669"/>
    <property type="project" value="UniProtKB-EC"/>
</dbReference>
<feature type="domain" description="RING-type" evidence="13">
    <location>
        <begin position="330"/>
        <end position="379"/>
    </location>
</feature>
<dbReference type="Gene3D" id="1.20.120.1750">
    <property type="match status" value="1"/>
</dbReference>
<feature type="compositionally biased region" description="Basic and acidic residues" evidence="12">
    <location>
        <begin position="1421"/>
        <end position="1439"/>
    </location>
</feature>
<feature type="region of interest" description="Disordered" evidence="12">
    <location>
        <begin position="1119"/>
        <end position="1139"/>
    </location>
</feature>
<protein>
    <recommendedName>
        <fullName evidence="3">RBR-type E3 ubiquitin transferase</fullName>
        <ecNumber evidence="3">2.3.2.31</ecNumber>
    </recommendedName>
</protein>
<evidence type="ECO:0000313" key="15">
    <source>
        <dbReference type="EMBL" id="CAH0386783.1"/>
    </source>
</evidence>
<evidence type="ECO:0000256" key="3">
    <source>
        <dbReference type="ARBA" id="ARBA00012251"/>
    </source>
</evidence>
<dbReference type="Pfam" id="PF01485">
    <property type="entry name" value="IBR"/>
    <property type="match status" value="1"/>
</dbReference>
<feature type="region of interest" description="Disordered" evidence="12">
    <location>
        <begin position="1332"/>
        <end position="1363"/>
    </location>
</feature>
<evidence type="ECO:0000256" key="8">
    <source>
        <dbReference type="ARBA" id="ARBA00022786"/>
    </source>
</evidence>
<feature type="compositionally biased region" description="Low complexity" evidence="12">
    <location>
        <begin position="1339"/>
        <end position="1363"/>
    </location>
</feature>
<evidence type="ECO:0000256" key="1">
    <source>
        <dbReference type="ARBA" id="ARBA00001798"/>
    </source>
</evidence>
<gene>
    <name evidence="15" type="ORF">BEMITA_LOCUS5856</name>
</gene>
<evidence type="ECO:0000259" key="13">
    <source>
        <dbReference type="PROSITE" id="PS50089"/>
    </source>
</evidence>
<sequence length="1504" mass="168722">MGSTSSKFKKYLTNGDEFAAMQIYQSSPELRKNLDPNLSYGDSHLHNTPLHYASKHGMKHLLRTFLNDLNGNPNKKNGNNETALHCACQLGAHKTFSSQERRAACVTLLLQWRGVQIDGTNEKEKVEITAQDNNGNTALHTAAASGLERCVELLLNYGAPIFSENKDRLTPCDVAMEAEHHHIARFLESRMVFADNNDTINEDELYVGEEEEVYSGLRTQDLQEAKDLLSVETADMLNIPLFTAEALLRDNEWSRQALLEKWMQNPVECCEQAGVEAPVSAWQQFSGSSSELIFEGKSSEQVTPKVGQWQQPPHPFETAPTCSESENQQCDICLLFYSDDQIPPGTSCNHKFCHSCWSQYLTSKIQDGNAHSILCPAFNCHILIAPDFIDKILPAELTKKYLHFDIKAFVESNPTIKWCPMAGCGRAVRLPETEYFQLKQPKKTSHAVDCGNGHFFCWDCLGEAHAPSECSQWKRWQEKIAEIKPERLQTYCNESEDAANCLWLVTNSKPCPNCKSPIQKNEGCNHIKCYKCKHDFCWVCQESWKKHSSATGGYFRCNRFEAMSKAEEKQDVLITEAIVRSQQTMEQTMESNRFIHYYTRFRNHENSRHLEEPFLAAAQKKMATLAANFRNEIDASTTKFVEDAIRELLKARHVLCGSYVYGYYLEDTGYKKTIFELMQNELEEVTERLSGLVARPYLRTPRAAIVQTASLARQKRHEFTRAVSKGLIPPDISPPATHKRRKHRLVTVSSGLNVDELKESLRELKSKKSWLREMSGAHNDLTIYHFLEDSEEEGEQTSIDAVQKKCKWIGCQQVLSANHQSANFSDYCSLVCAQYDTNGSSLINNGRAKYNMDMMIAIEMSHLQMIEDQMKQKKLEQSAGNDDVSLNNKSAVVDNRETNDSQIVTGSTSCGENDKKLDNHLVAVYEKTAEDLTVDYFLKSLANTAVDIKNQSERKQNNGCHPDFSYPLSSVWPSKGNDKQSCSWKIPNLAEDGRFKIGDIHETGLYNDSEDFPDSFDPCILKRSHSTGDLIFRRGRLMINGDKESCYHLDSDHSSHDERPEDEVRRLLISSRAARHTHAVCGAQTSLEDTTTSDSFNADFEVCDILGTSLEEQAEKLKSSVTEDSLSQVSQLSSSSSVPRRLGTIGKISAVDINDQNLNQSDIACPPAASNPSKAEKTFSSFKQNQSLESNTSHTDSENIHNAFEDWIGTKNLYVHKSLKNKRQISLSTESISITVPEPRVHFYHKRDRSLKINTAKIKSVGKSTSSESEVVEKPHERDSITTEKSSRLANASASEKIVLQLGSNSVDYESETGIPKSPTLFISGVSISRTPEPKSPALSSGRQLRSSSLSVPPLSSPLSSTPLSSSAIFLDSSSCATSATARQKISDLSFGDTSLKLSAQQCDKKHRSSSPLTPSKSPKKYSEKKSKSANEPERDREKFHFMKSSTDGALSSVLHIQESNLSSDDFHEALFLLERSPKLADSKRSKKSKKNRQKDKENSTSAS</sequence>
<dbReference type="InterPro" id="IPR036770">
    <property type="entry name" value="Ankyrin_rpt-contain_sf"/>
</dbReference>
<evidence type="ECO:0000256" key="10">
    <source>
        <dbReference type="PROSITE-ProRule" id="PRU00023"/>
    </source>
</evidence>
<dbReference type="PROSITE" id="PS51873">
    <property type="entry name" value="TRIAD"/>
    <property type="match status" value="1"/>
</dbReference>
<feature type="region of interest" description="Disordered" evidence="12">
    <location>
        <begin position="1259"/>
        <end position="1288"/>
    </location>
</feature>
<dbReference type="InterPro" id="IPR002867">
    <property type="entry name" value="IBR_dom"/>
</dbReference>
<dbReference type="SMART" id="SM00248">
    <property type="entry name" value="ANK"/>
    <property type="match status" value="3"/>
</dbReference>
<evidence type="ECO:0000256" key="5">
    <source>
        <dbReference type="ARBA" id="ARBA00022723"/>
    </source>
</evidence>
<feature type="region of interest" description="Disordered" evidence="12">
    <location>
        <begin position="1478"/>
        <end position="1504"/>
    </location>
</feature>
<dbReference type="InterPro" id="IPR044066">
    <property type="entry name" value="TRIAD_supradom"/>
</dbReference>
<dbReference type="InterPro" id="IPR013083">
    <property type="entry name" value="Znf_RING/FYVE/PHD"/>
</dbReference>
<reference evidence="15" key="1">
    <citation type="submission" date="2021-12" db="EMBL/GenBank/DDBJ databases">
        <authorList>
            <person name="King R."/>
        </authorList>
    </citation>
    <scope>NUCLEOTIDE SEQUENCE</scope>
</reference>
<dbReference type="EC" id="2.3.2.31" evidence="3"/>
<evidence type="ECO:0000256" key="2">
    <source>
        <dbReference type="ARBA" id="ARBA00005884"/>
    </source>
</evidence>
<evidence type="ECO:0000256" key="6">
    <source>
        <dbReference type="ARBA" id="ARBA00022737"/>
    </source>
</evidence>
<keyword evidence="6" id="KW-0677">Repeat</keyword>
<feature type="region of interest" description="Disordered" evidence="12">
    <location>
        <begin position="1400"/>
        <end position="1439"/>
    </location>
</feature>
<feature type="compositionally biased region" description="Basic and acidic residues" evidence="12">
    <location>
        <begin position="1271"/>
        <end position="1287"/>
    </location>
</feature>
<dbReference type="EMBL" id="OU963864">
    <property type="protein sequence ID" value="CAH0386783.1"/>
    <property type="molecule type" value="Genomic_DNA"/>
</dbReference>
<dbReference type="SMART" id="SM00647">
    <property type="entry name" value="IBR"/>
    <property type="match status" value="2"/>
</dbReference>
<dbReference type="Gene3D" id="3.30.40.10">
    <property type="entry name" value="Zinc/RING finger domain, C3HC4 (zinc finger)"/>
    <property type="match status" value="1"/>
</dbReference>
<evidence type="ECO:0000256" key="11">
    <source>
        <dbReference type="PROSITE-ProRule" id="PRU00175"/>
    </source>
</evidence>
<feature type="compositionally biased region" description="Low complexity" evidence="12">
    <location>
        <begin position="1259"/>
        <end position="1269"/>
    </location>
</feature>
<dbReference type="InterPro" id="IPR045840">
    <property type="entry name" value="Ariadne"/>
</dbReference>
<feature type="compositionally biased region" description="Polar residues" evidence="12">
    <location>
        <begin position="1170"/>
        <end position="1194"/>
    </location>
</feature>
<dbReference type="CDD" id="cd20346">
    <property type="entry name" value="BRcat_RBR_ANKIB1"/>
    <property type="match status" value="1"/>
</dbReference>
<dbReference type="PROSITE" id="PS50297">
    <property type="entry name" value="ANK_REP_REGION"/>
    <property type="match status" value="1"/>
</dbReference>
<feature type="compositionally biased region" description="Basic residues" evidence="12">
    <location>
        <begin position="1485"/>
        <end position="1494"/>
    </location>
</feature>
<dbReference type="PROSITE" id="PS50088">
    <property type="entry name" value="ANK_REPEAT"/>
    <property type="match status" value="1"/>
</dbReference>
<accession>A0A9P0A954</accession>
<dbReference type="Pfam" id="PF12796">
    <property type="entry name" value="Ank_2"/>
    <property type="match status" value="1"/>
</dbReference>
<dbReference type="InterPro" id="IPR047564">
    <property type="entry name" value="Rcat_RBR_ANKIB1"/>
</dbReference>
<evidence type="ECO:0000313" key="16">
    <source>
        <dbReference type="Proteomes" id="UP001152759"/>
    </source>
</evidence>
<feature type="compositionally biased region" description="Low complexity" evidence="12">
    <location>
        <begin position="1125"/>
        <end position="1138"/>
    </location>
</feature>
<proteinExistence type="inferred from homology"/>
<dbReference type="InterPro" id="IPR031127">
    <property type="entry name" value="E3_UB_ligase_RBR"/>
</dbReference>
<keyword evidence="10" id="KW-0040">ANK repeat</keyword>
<dbReference type="KEGG" id="btab:109043929"/>
<dbReference type="Proteomes" id="UP001152759">
    <property type="component" value="Chromosome 3"/>
</dbReference>
<keyword evidence="5" id="KW-0479">Metal-binding</keyword>
<keyword evidence="16" id="KW-1185">Reference proteome</keyword>
<organism evidence="15 16">
    <name type="scientific">Bemisia tabaci</name>
    <name type="common">Sweetpotato whitefly</name>
    <name type="synonym">Aleurodes tabaci</name>
    <dbReference type="NCBI Taxonomy" id="7038"/>
    <lineage>
        <taxon>Eukaryota</taxon>
        <taxon>Metazoa</taxon>
        <taxon>Ecdysozoa</taxon>
        <taxon>Arthropoda</taxon>
        <taxon>Hexapoda</taxon>
        <taxon>Insecta</taxon>
        <taxon>Pterygota</taxon>
        <taxon>Neoptera</taxon>
        <taxon>Paraneoptera</taxon>
        <taxon>Hemiptera</taxon>
        <taxon>Sternorrhyncha</taxon>
        <taxon>Aleyrodoidea</taxon>
        <taxon>Aleyrodidae</taxon>
        <taxon>Aleyrodinae</taxon>
        <taxon>Bemisia</taxon>
    </lineage>
</organism>
<dbReference type="CDD" id="cd20361">
    <property type="entry name" value="Rcat_RBR_ANKIB1"/>
    <property type="match status" value="1"/>
</dbReference>
<dbReference type="InterPro" id="IPR001841">
    <property type="entry name" value="Znf_RING"/>
</dbReference>
<name>A0A9P0A954_BEMTA</name>
<keyword evidence="8" id="KW-0833">Ubl conjugation pathway</keyword>
<evidence type="ECO:0000256" key="12">
    <source>
        <dbReference type="SAM" id="MobiDB-lite"/>
    </source>
</evidence>
<keyword evidence="7 11" id="KW-0863">Zinc-finger</keyword>
<dbReference type="FunFam" id="3.30.40.10:FF:000019">
    <property type="entry name" value="RBR-type E3 ubiquitin transferase"/>
    <property type="match status" value="1"/>
</dbReference>
<dbReference type="Pfam" id="PF22191">
    <property type="entry name" value="IBR_1"/>
    <property type="match status" value="1"/>
</dbReference>
<keyword evidence="9" id="KW-0862">Zinc</keyword>
<dbReference type="GO" id="GO:0016567">
    <property type="term" value="P:protein ubiquitination"/>
    <property type="evidence" value="ECO:0007669"/>
    <property type="project" value="InterPro"/>
</dbReference>
<dbReference type="SUPFAM" id="SSF57850">
    <property type="entry name" value="RING/U-box"/>
    <property type="match status" value="3"/>
</dbReference>
<evidence type="ECO:0000256" key="7">
    <source>
        <dbReference type="ARBA" id="ARBA00022771"/>
    </source>
</evidence>